<keyword evidence="2" id="KW-1185">Reference proteome</keyword>
<reference evidence="2" key="1">
    <citation type="journal article" date="2013" name="Science">
        <title>The Amborella genome and the evolution of flowering plants.</title>
        <authorList>
            <consortium name="Amborella Genome Project"/>
        </authorList>
    </citation>
    <scope>NUCLEOTIDE SEQUENCE [LARGE SCALE GENOMIC DNA]</scope>
</reference>
<proteinExistence type="predicted"/>
<name>W1PI98_AMBTC</name>
<protein>
    <submittedName>
        <fullName evidence="1">Uncharacterized protein</fullName>
    </submittedName>
</protein>
<dbReference type="Gramene" id="ERN07356">
    <property type="protein sequence ID" value="ERN07356"/>
    <property type="gene ID" value="AMTR_s00019p00233760"/>
</dbReference>
<evidence type="ECO:0000313" key="1">
    <source>
        <dbReference type="EMBL" id="ERN07356.1"/>
    </source>
</evidence>
<dbReference type="EMBL" id="KI393807">
    <property type="protein sequence ID" value="ERN07356.1"/>
    <property type="molecule type" value="Genomic_DNA"/>
</dbReference>
<dbReference type="Proteomes" id="UP000017836">
    <property type="component" value="Unassembled WGS sequence"/>
</dbReference>
<accession>W1PI98</accession>
<sequence>MSGERSNMSFLADLPSEKSLPKVFAMVAFLLLVLSSTKHCRGGGSLVHIFLLVVVLQFKMYPLPTRVAVLRGLCDSRTRFDPLQIDLLALVVIEDDEVVGELASLPILPVVVDSFVGEIAPQPFPLLWLIRLWEPWSHVKILLKMRMSWSLNHFQ</sequence>
<evidence type="ECO:0000313" key="2">
    <source>
        <dbReference type="Proteomes" id="UP000017836"/>
    </source>
</evidence>
<dbReference type="HOGENOM" id="CLU_1697878_0_0_1"/>
<gene>
    <name evidence="1" type="ORF">AMTR_s00019p00233760</name>
</gene>
<organism evidence="1 2">
    <name type="scientific">Amborella trichopoda</name>
    <dbReference type="NCBI Taxonomy" id="13333"/>
    <lineage>
        <taxon>Eukaryota</taxon>
        <taxon>Viridiplantae</taxon>
        <taxon>Streptophyta</taxon>
        <taxon>Embryophyta</taxon>
        <taxon>Tracheophyta</taxon>
        <taxon>Spermatophyta</taxon>
        <taxon>Magnoliopsida</taxon>
        <taxon>Amborellales</taxon>
        <taxon>Amborellaceae</taxon>
        <taxon>Amborella</taxon>
    </lineage>
</organism>
<dbReference type="AlphaFoldDB" id="W1PI98"/>